<dbReference type="GO" id="GO:0051301">
    <property type="term" value="P:cell division"/>
    <property type="evidence" value="ECO:0007669"/>
    <property type="project" value="UniProtKB-KW"/>
</dbReference>
<dbReference type="Proteomes" id="UP001372338">
    <property type="component" value="Unassembled WGS sequence"/>
</dbReference>
<evidence type="ECO:0000256" key="3">
    <source>
        <dbReference type="ARBA" id="ARBA00007716"/>
    </source>
</evidence>
<evidence type="ECO:0000256" key="4">
    <source>
        <dbReference type="ARBA" id="ARBA00022454"/>
    </source>
</evidence>
<gene>
    <name evidence="13" type="ORF">RIF29_39546</name>
</gene>
<evidence type="ECO:0000256" key="7">
    <source>
        <dbReference type="ARBA" id="ARBA00022701"/>
    </source>
</evidence>
<dbReference type="EMBL" id="JAYWIO010000008">
    <property type="protein sequence ID" value="KAK7244720.1"/>
    <property type="molecule type" value="Genomic_DNA"/>
</dbReference>
<dbReference type="GO" id="GO:0000940">
    <property type="term" value="C:outer kinetochore"/>
    <property type="evidence" value="ECO:0007669"/>
    <property type="project" value="InterPro"/>
</dbReference>
<keyword evidence="4" id="KW-0158">Chromosome</keyword>
<keyword evidence="8" id="KW-0498">Mitosis</keyword>
<dbReference type="GO" id="GO:0005876">
    <property type="term" value="C:spindle microtubule"/>
    <property type="evidence" value="ECO:0007669"/>
    <property type="project" value="TreeGrafter"/>
</dbReference>
<evidence type="ECO:0000256" key="1">
    <source>
        <dbReference type="ARBA" id="ARBA00004186"/>
    </source>
</evidence>
<dbReference type="Gene3D" id="6.10.250.1400">
    <property type="match status" value="1"/>
</dbReference>
<evidence type="ECO:0000256" key="12">
    <source>
        <dbReference type="ARBA" id="ARBA00023328"/>
    </source>
</evidence>
<evidence type="ECO:0000256" key="10">
    <source>
        <dbReference type="ARBA" id="ARBA00023212"/>
    </source>
</evidence>
<keyword evidence="10" id="KW-0206">Cytoskeleton</keyword>
<dbReference type="PANTHER" id="PTHR48118">
    <property type="entry name" value="SPINDLE AND KINETOCHORE-ASSOCIATED PROTEIN 3"/>
    <property type="match status" value="1"/>
</dbReference>
<keyword evidence="9" id="KW-0995">Kinetochore</keyword>
<keyword evidence="6" id="KW-0132">Cell division</keyword>
<dbReference type="GO" id="GO:0007059">
    <property type="term" value="P:chromosome segregation"/>
    <property type="evidence" value="ECO:0007669"/>
    <property type="project" value="InterPro"/>
</dbReference>
<name>A0AAN9E6U0_CROPI</name>
<evidence type="ECO:0000256" key="2">
    <source>
        <dbReference type="ARBA" id="ARBA00004629"/>
    </source>
</evidence>
<keyword evidence="12" id="KW-0137">Centromere</keyword>
<keyword evidence="5" id="KW-0963">Cytoplasm</keyword>
<reference evidence="13 14" key="1">
    <citation type="submission" date="2024-01" db="EMBL/GenBank/DDBJ databases">
        <title>The genomes of 5 underutilized Papilionoideae crops provide insights into root nodulation and disease resistanc.</title>
        <authorList>
            <person name="Yuan L."/>
        </authorList>
    </citation>
    <scope>NUCLEOTIDE SEQUENCE [LARGE SCALE GENOMIC DNA]</scope>
    <source>
        <strain evidence="13">ZHUSHIDOU_FW_LH</strain>
        <tissue evidence="13">Leaf</tissue>
    </source>
</reference>
<evidence type="ECO:0000256" key="11">
    <source>
        <dbReference type="ARBA" id="ARBA00023306"/>
    </source>
</evidence>
<comment type="similarity">
    <text evidence="3">Belongs to the SKA3 family.</text>
</comment>
<protein>
    <recommendedName>
        <fullName evidence="15">Spindle and kinetochore-associated protein 3</fullName>
    </recommendedName>
</protein>
<evidence type="ECO:0000256" key="6">
    <source>
        <dbReference type="ARBA" id="ARBA00022618"/>
    </source>
</evidence>
<dbReference type="GO" id="GO:0000278">
    <property type="term" value="P:mitotic cell cycle"/>
    <property type="evidence" value="ECO:0007669"/>
    <property type="project" value="TreeGrafter"/>
</dbReference>
<organism evidence="13 14">
    <name type="scientific">Crotalaria pallida</name>
    <name type="common">Smooth rattlebox</name>
    <name type="synonym">Crotalaria striata</name>
    <dbReference type="NCBI Taxonomy" id="3830"/>
    <lineage>
        <taxon>Eukaryota</taxon>
        <taxon>Viridiplantae</taxon>
        <taxon>Streptophyta</taxon>
        <taxon>Embryophyta</taxon>
        <taxon>Tracheophyta</taxon>
        <taxon>Spermatophyta</taxon>
        <taxon>Magnoliopsida</taxon>
        <taxon>eudicotyledons</taxon>
        <taxon>Gunneridae</taxon>
        <taxon>Pentapetalae</taxon>
        <taxon>rosids</taxon>
        <taxon>fabids</taxon>
        <taxon>Fabales</taxon>
        <taxon>Fabaceae</taxon>
        <taxon>Papilionoideae</taxon>
        <taxon>50 kb inversion clade</taxon>
        <taxon>genistoids sensu lato</taxon>
        <taxon>core genistoids</taxon>
        <taxon>Crotalarieae</taxon>
        <taxon>Crotalaria</taxon>
    </lineage>
</organism>
<proteinExistence type="inferred from homology"/>
<evidence type="ECO:0008006" key="15">
    <source>
        <dbReference type="Google" id="ProtNLM"/>
    </source>
</evidence>
<keyword evidence="11" id="KW-0131">Cell cycle</keyword>
<evidence type="ECO:0000256" key="8">
    <source>
        <dbReference type="ARBA" id="ARBA00022776"/>
    </source>
</evidence>
<evidence type="ECO:0000256" key="5">
    <source>
        <dbReference type="ARBA" id="ARBA00022490"/>
    </source>
</evidence>
<accession>A0AAN9E6U0</accession>
<evidence type="ECO:0000313" key="13">
    <source>
        <dbReference type="EMBL" id="KAK7244720.1"/>
    </source>
</evidence>
<keyword evidence="7" id="KW-0493">Microtubule</keyword>
<evidence type="ECO:0000313" key="14">
    <source>
        <dbReference type="Proteomes" id="UP001372338"/>
    </source>
</evidence>
<keyword evidence="14" id="KW-1185">Reference proteome</keyword>
<evidence type="ECO:0000256" key="9">
    <source>
        <dbReference type="ARBA" id="ARBA00022838"/>
    </source>
</evidence>
<dbReference type="PANTHER" id="PTHR48118:SF1">
    <property type="entry name" value="SPINDLE AND KINETOCHORE-ASSOCIATED PROTEIN 3"/>
    <property type="match status" value="1"/>
</dbReference>
<comment type="caution">
    <text evidence="13">The sequence shown here is derived from an EMBL/GenBank/DDBJ whole genome shotgun (WGS) entry which is preliminary data.</text>
</comment>
<sequence>MSEEDPISTFCNSLSSFCNRLHSSTTALKQSIHRRPIPLDSASSTFVQCLNRRVSTATADLDMLDSMSFGTVSFEELLGHCNELYKKHQNDLVEIEDRLKSYGYVPLADVEEEEEEEEEDAEDRVLEGKFDCASSLYGSLSVADSAFKSFEEEEEEDDLLDESLSLKKLGLSDACLATLASEVSSPDAAGLSIQEPKNNINLLETKWWQLKEQSSHHPGNTNLESAKCPSSVLKIVESEFERLPGYIKGLASFEDLLVAVDKVNSRLSKKTDGKNFFRQDEIPSFDLGPKARSYLLLLVRMNRLVVETIDGLISYRIL</sequence>
<comment type="subcellular location">
    <subcellularLocation>
        <location evidence="2">Chromosome</location>
        <location evidence="2">Centromere</location>
        <location evidence="2">Kinetochore</location>
    </subcellularLocation>
    <subcellularLocation>
        <location evidence="1">Cytoplasm</location>
        <location evidence="1">Cytoskeleton</location>
        <location evidence="1">Spindle</location>
    </subcellularLocation>
</comment>
<dbReference type="AlphaFoldDB" id="A0AAN9E6U0"/>
<dbReference type="InterPro" id="IPR033341">
    <property type="entry name" value="SKA3"/>
</dbReference>